<dbReference type="Proteomes" id="UP000677054">
    <property type="component" value="Unassembled WGS sequence"/>
</dbReference>
<dbReference type="PANTHER" id="PTHR11690">
    <property type="entry name" value="AMILORIDE-SENSITIVE SODIUM CHANNEL-RELATED"/>
    <property type="match status" value="1"/>
</dbReference>
<keyword evidence="9" id="KW-0472">Membrane</keyword>
<keyword evidence="4 12" id="KW-0894">Sodium channel</keyword>
<name>A0A7R9AB65_9CRUS</name>
<keyword evidence="7" id="KW-0915">Sodium</keyword>
<organism evidence="14">
    <name type="scientific">Darwinula stevensoni</name>
    <dbReference type="NCBI Taxonomy" id="69355"/>
    <lineage>
        <taxon>Eukaryota</taxon>
        <taxon>Metazoa</taxon>
        <taxon>Ecdysozoa</taxon>
        <taxon>Arthropoda</taxon>
        <taxon>Crustacea</taxon>
        <taxon>Oligostraca</taxon>
        <taxon>Ostracoda</taxon>
        <taxon>Podocopa</taxon>
        <taxon>Podocopida</taxon>
        <taxon>Darwinulocopina</taxon>
        <taxon>Darwinuloidea</taxon>
        <taxon>Darwinulidae</taxon>
        <taxon>Darwinula</taxon>
    </lineage>
</organism>
<evidence type="ECO:0000256" key="9">
    <source>
        <dbReference type="ARBA" id="ARBA00023136"/>
    </source>
</evidence>
<reference evidence="14" key="1">
    <citation type="submission" date="2020-11" db="EMBL/GenBank/DDBJ databases">
        <authorList>
            <person name="Tran Van P."/>
        </authorList>
    </citation>
    <scope>NUCLEOTIDE SEQUENCE</scope>
</reference>
<keyword evidence="8 12" id="KW-0406">Ion transport</keyword>
<feature type="region of interest" description="Disordered" evidence="13">
    <location>
        <begin position="29"/>
        <end position="59"/>
    </location>
</feature>
<dbReference type="PRINTS" id="PR01078">
    <property type="entry name" value="AMINACHANNEL"/>
</dbReference>
<dbReference type="GO" id="GO:0005886">
    <property type="term" value="C:plasma membrane"/>
    <property type="evidence" value="ECO:0007669"/>
    <property type="project" value="TreeGrafter"/>
</dbReference>
<evidence type="ECO:0000256" key="7">
    <source>
        <dbReference type="ARBA" id="ARBA00023053"/>
    </source>
</evidence>
<accession>A0A7R9AB65</accession>
<dbReference type="Gene3D" id="1.10.287.770">
    <property type="entry name" value="YojJ-like"/>
    <property type="match status" value="1"/>
</dbReference>
<evidence type="ECO:0000256" key="3">
    <source>
        <dbReference type="ARBA" id="ARBA00022448"/>
    </source>
</evidence>
<sequence length="535" mass="60625">MNNIPENKSARRDSRLLDEKDIRLLQVRRGREMSGIPPQAPPGGRSGLPAKQIAERDGGRRERLRVKRFRQAFTARRVGKAIVILACAALALRQAKRATKVFPYPQVTLQVEEYASFPTNTLYTMNEGAGTRAPAFTFCPKPSVKAAFAGDVDSVIAKGSTIAEEFRNVSVPLRDMVLEAPSPGMSFEGNSTVNGETTYHIWSDGGHWSERTFWGMNFNHPLGGFYFKCFTLFLNEDMLTGWLKTCRAYYFTFDFKAIRNSTKAQVGRIHSTRDKGLALHFCEYSMQMEVFVHDQREQFTTLGFFEPEQIVLLNDTLTSLWIRPEIVQKQSKKEDPCILDEDYSYTRGELREVERLSDVGVRQCMENCFWERMQADPNLPCLNPDLLPKEARVTKQGCRDAVSERHHLMTLVNTYTDASLNASVHARACGCPKRCNVTDYRIFADPTSVCRRDLADSVGDGKAILVFGFPSKRVPQFLEKEKVNLVDLLSNIGGIVGICLGASLITLFDIMEQVYFSLRHKLYQQRNEILPDGKH</sequence>
<evidence type="ECO:0000256" key="6">
    <source>
        <dbReference type="ARBA" id="ARBA00022989"/>
    </source>
</evidence>
<evidence type="ECO:0000256" key="4">
    <source>
        <dbReference type="ARBA" id="ARBA00022461"/>
    </source>
</evidence>
<keyword evidence="5 12" id="KW-0812">Transmembrane</keyword>
<evidence type="ECO:0000256" key="2">
    <source>
        <dbReference type="ARBA" id="ARBA00007193"/>
    </source>
</evidence>
<dbReference type="PANTHER" id="PTHR11690:SF300">
    <property type="entry name" value="PICKPOCKET PROTEIN 19"/>
    <property type="match status" value="1"/>
</dbReference>
<evidence type="ECO:0000256" key="8">
    <source>
        <dbReference type="ARBA" id="ARBA00023065"/>
    </source>
</evidence>
<dbReference type="EMBL" id="LR902694">
    <property type="protein sequence ID" value="CAD7250956.1"/>
    <property type="molecule type" value="Genomic_DNA"/>
</dbReference>
<gene>
    <name evidence="14" type="ORF">DSTB1V02_LOCUS10725</name>
</gene>
<evidence type="ECO:0000313" key="15">
    <source>
        <dbReference type="Proteomes" id="UP000677054"/>
    </source>
</evidence>
<keyword evidence="6" id="KW-1133">Transmembrane helix</keyword>
<protein>
    <submittedName>
        <fullName evidence="14">Uncharacterized protein</fullName>
    </submittedName>
</protein>
<keyword evidence="10 12" id="KW-0739">Sodium transport</keyword>
<dbReference type="GO" id="GO:0015280">
    <property type="term" value="F:ligand-gated sodium channel activity"/>
    <property type="evidence" value="ECO:0007669"/>
    <property type="project" value="TreeGrafter"/>
</dbReference>
<dbReference type="AlphaFoldDB" id="A0A7R9AB65"/>
<evidence type="ECO:0000256" key="11">
    <source>
        <dbReference type="ARBA" id="ARBA00023303"/>
    </source>
</evidence>
<evidence type="ECO:0000256" key="1">
    <source>
        <dbReference type="ARBA" id="ARBA00004141"/>
    </source>
</evidence>
<evidence type="ECO:0000256" key="13">
    <source>
        <dbReference type="SAM" id="MobiDB-lite"/>
    </source>
</evidence>
<keyword evidence="11 12" id="KW-0407">Ion channel</keyword>
<keyword evidence="3 12" id="KW-0813">Transport</keyword>
<comment type="subcellular location">
    <subcellularLocation>
        <location evidence="1">Membrane</location>
        <topology evidence="1">Multi-pass membrane protein</topology>
    </subcellularLocation>
</comment>
<dbReference type="InterPro" id="IPR001873">
    <property type="entry name" value="ENaC"/>
</dbReference>
<dbReference type="EMBL" id="CAJPEV010003177">
    <property type="protein sequence ID" value="CAG0899127.1"/>
    <property type="molecule type" value="Genomic_DNA"/>
</dbReference>
<comment type="similarity">
    <text evidence="2 12">Belongs to the amiloride-sensitive sodium channel (TC 1.A.6) family.</text>
</comment>
<evidence type="ECO:0000256" key="5">
    <source>
        <dbReference type="ARBA" id="ARBA00022692"/>
    </source>
</evidence>
<evidence type="ECO:0000256" key="12">
    <source>
        <dbReference type="RuleBase" id="RU000679"/>
    </source>
</evidence>
<evidence type="ECO:0000313" key="14">
    <source>
        <dbReference type="EMBL" id="CAD7250956.1"/>
    </source>
</evidence>
<dbReference type="OrthoDB" id="6436100at2759"/>
<dbReference type="Pfam" id="PF00858">
    <property type="entry name" value="ASC"/>
    <property type="match status" value="1"/>
</dbReference>
<proteinExistence type="inferred from homology"/>
<evidence type="ECO:0000256" key="10">
    <source>
        <dbReference type="ARBA" id="ARBA00023201"/>
    </source>
</evidence>
<keyword evidence="15" id="KW-1185">Reference proteome</keyword>